<gene>
    <name evidence="2" type="ORF">HannXRQ_Chr16g0499571</name>
    <name evidence="1" type="ORF">HanXRQr2_Chr16g0725171</name>
</gene>
<reference evidence="1" key="3">
    <citation type="submission" date="2020-06" db="EMBL/GenBank/DDBJ databases">
        <title>Helianthus annuus Genome sequencing and assembly Release 2.</title>
        <authorList>
            <person name="Gouzy J."/>
            <person name="Langlade N."/>
            <person name="Munos S."/>
        </authorList>
    </citation>
    <scope>NUCLEOTIDE SEQUENCE</scope>
    <source>
        <tissue evidence="1">Leaves</tissue>
    </source>
</reference>
<dbReference type="EMBL" id="MNCJ02000331">
    <property type="protein sequence ID" value="KAF5758073.1"/>
    <property type="molecule type" value="Genomic_DNA"/>
</dbReference>
<organism evidence="2 3">
    <name type="scientific">Helianthus annuus</name>
    <name type="common">Common sunflower</name>
    <dbReference type="NCBI Taxonomy" id="4232"/>
    <lineage>
        <taxon>Eukaryota</taxon>
        <taxon>Viridiplantae</taxon>
        <taxon>Streptophyta</taxon>
        <taxon>Embryophyta</taxon>
        <taxon>Tracheophyta</taxon>
        <taxon>Spermatophyta</taxon>
        <taxon>Magnoliopsida</taxon>
        <taxon>eudicotyledons</taxon>
        <taxon>Gunneridae</taxon>
        <taxon>Pentapetalae</taxon>
        <taxon>asterids</taxon>
        <taxon>campanulids</taxon>
        <taxon>Asterales</taxon>
        <taxon>Asteraceae</taxon>
        <taxon>Asteroideae</taxon>
        <taxon>Heliantheae alliance</taxon>
        <taxon>Heliantheae</taxon>
        <taxon>Helianthus</taxon>
    </lineage>
</organism>
<dbReference type="Gramene" id="mRNA:HanXRQr2_Chr16g0725171">
    <property type="protein sequence ID" value="CDS:HanXRQr2_Chr16g0725171.1"/>
    <property type="gene ID" value="HanXRQr2_Chr16g0725171"/>
</dbReference>
<proteinExistence type="predicted"/>
<reference evidence="2" key="2">
    <citation type="submission" date="2017-02" db="EMBL/GenBank/DDBJ databases">
        <title>Sunflower complete genome.</title>
        <authorList>
            <person name="Langlade N."/>
            <person name="Munos S."/>
        </authorList>
    </citation>
    <scope>NUCLEOTIDE SEQUENCE [LARGE SCALE GENOMIC DNA]</scope>
    <source>
        <tissue evidence="2">Leaves</tissue>
    </source>
</reference>
<dbReference type="EMBL" id="CM007905">
    <property type="protein sequence ID" value="OTF90431.1"/>
    <property type="molecule type" value="Genomic_DNA"/>
</dbReference>
<name>A0A251RZU5_HELAN</name>
<evidence type="ECO:0000313" key="1">
    <source>
        <dbReference type="EMBL" id="KAF5758073.1"/>
    </source>
</evidence>
<dbReference type="AlphaFoldDB" id="A0A251RZU5"/>
<keyword evidence="3" id="KW-1185">Reference proteome</keyword>
<protein>
    <submittedName>
        <fullName evidence="2">Uncharacterized protein</fullName>
    </submittedName>
</protein>
<dbReference type="InParanoid" id="A0A251RZU5"/>
<evidence type="ECO:0000313" key="3">
    <source>
        <dbReference type="Proteomes" id="UP000215914"/>
    </source>
</evidence>
<sequence>MEPIKSNHHPSQYPPLDHAEMKSQPFKLQKITALMAVPRGYGRFLQLVVTSTFCCPLSPLYDSTAKKLITFNRFGFSLHF</sequence>
<reference evidence="1 3" key="1">
    <citation type="journal article" date="2017" name="Nature">
        <title>The sunflower genome provides insights into oil metabolism, flowering and Asterid evolution.</title>
        <authorList>
            <person name="Badouin H."/>
            <person name="Gouzy J."/>
            <person name="Grassa C.J."/>
            <person name="Murat F."/>
            <person name="Staton S.E."/>
            <person name="Cottret L."/>
            <person name="Lelandais-Briere C."/>
            <person name="Owens G.L."/>
            <person name="Carrere S."/>
            <person name="Mayjonade B."/>
            <person name="Legrand L."/>
            <person name="Gill N."/>
            <person name="Kane N.C."/>
            <person name="Bowers J.E."/>
            <person name="Hubner S."/>
            <person name="Bellec A."/>
            <person name="Berard A."/>
            <person name="Berges H."/>
            <person name="Blanchet N."/>
            <person name="Boniface M.C."/>
            <person name="Brunel D."/>
            <person name="Catrice O."/>
            <person name="Chaidir N."/>
            <person name="Claudel C."/>
            <person name="Donnadieu C."/>
            <person name="Faraut T."/>
            <person name="Fievet G."/>
            <person name="Helmstetter N."/>
            <person name="King M."/>
            <person name="Knapp S.J."/>
            <person name="Lai Z."/>
            <person name="Le Paslier M.C."/>
            <person name="Lippi Y."/>
            <person name="Lorenzon L."/>
            <person name="Mandel J.R."/>
            <person name="Marage G."/>
            <person name="Marchand G."/>
            <person name="Marquand E."/>
            <person name="Bret-Mestries E."/>
            <person name="Morien E."/>
            <person name="Nambeesan S."/>
            <person name="Nguyen T."/>
            <person name="Pegot-Espagnet P."/>
            <person name="Pouilly N."/>
            <person name="Raftis F."/>
            <person name="Sallet E."/>
            <person name="Schiex T."/>
            <person name="Thomas J."/>
            <person name="Vandecasteele C."/>
            <person name="Vares D."/>
            <person name="Vear F."/>
            <person name="Vautrin S."/>
            <person name="Crespi M."/>
            <person name="Mangin B."/>
            <person name="Burke J.M."/>
            <person name="Salse J."/>
            <person name="Munos S."/>
            <person name="Vincourt P."/>
            <person name="Rieseberg L.H."/>
            <person name="Langlade N.B."/>
        </authorList>
    </citation>
    <scope>NUCLEOTIDE SEQUENCE [LARGE SCALE GENOMIC DNA]</scope>
    <source>
        <strain evidence="3">cv. SF193</strain>
        <tissue evidence="1">Leaves</tissue>
    </source>
</reference>
<dbReference type="Proteomes" id="UP000215914">
    <property type="component" value="Chromosome 16"/>
</dbReference>
<evidence type="ECO:0000313" key="2">
    <source>
        <dbReference type="EMBL" id="OTF90431.1"/>
    </source>
</evidence>
<accession>A0A251RZU5</accession>